<dbReference type="CDD" id="cd03760">
    <property type="entry name" value="proteasome_beta_type_4"/>
    <property type="match status" value="1"/>
</dbReference>
<reference evidence="5" key="1">
    <citation type="submission" date="2021-01" db="EMBL/GenBank/DDBJ databases">
        <authorList>
            <person name="Corre E."/>
            <person name="Pelletier E."/>
            <person name="Niang G."/>
            <person name="Scheremetjew M."/>
            <person name="Finn R."/>
            <person name="Kale V."/>
            <person name="Holt S."/>
            <person name="Cochrane G."/>
            <person name="Meng A."/>
            <person name="Brown T."/>
            <person name="Cohen L."/>
        </authorList>
    </citation>
    <scope>NUCLEOTIDE SEQUENCE</scope>
    <source>
        <strain evidence="5">SAG 36.94</strain>
    </source>
</reference>
<dbReference type="EMBL" id="HBGH01001494">
    <property type="protein sequence ID" value="CAD9223501.1"/>
    <property type="molecule type" value="Transcribed_RNA"/>
</dbReference>
<protein>
    <recommendedName>
        <fullName evidence="4">Proteasome subunit beta</fullName>
    </recommendedName>
</protein>
<dbReference type="PIRSF" id="PIRSF001213">
    <property type="entry name" value="Psome_endopept_beta"/>
    <property type="match status" value="1"/>
</dbReference>
<dbReference type="InterPro" id="IPR023333">
    <property type="entry name" value="Proteasome_suB-type"/>
</dbReference>
<dbReference type="GO" id="GO:0005634">
    <property type="term" value="C:nucleus"/>
    <property type="evidence" value="ECO:0007669"/>
    <property type="project" value="UniProtKB-SubCell"/>
</dbReference>
<keyword evidence="1 4" id="KW-0963">Cytoplasm</keyword>
<evidence type="ECO:0000256" key="4">
    <source>
        <dbReference type="PIRNR" id="PIRNR001213"/>
    </source>
</evidence>
<comment type="subcellular location">
    <subcellularLocation>
        <location evidence="4">Cytoplasm</location>
    </subcellularLocation>
    <subcellularLocation>
        <location evidence="4">Nucleus</location>
    </subcellularLocation>
</comment>
<dbReference type="GO" id="GO:0051603">
    <property type="term" value="P:proteolysis involved in protein catabolic process"/>
    <property type="evidence" value="ECO:0007669"/>
    <property type="project" value="InterPro"/>
</dbReference>
<name>A0A7S1T8K4_9RHOD</name>
<evidence type="ECO:0000256" key="2">
    <source>
        <dbReference type="ARBA" id="ARBA00022942"/>
    </source>
</evidence>
<dbReference type="Pfam" id="PF00227">
    <property type="entry name" value="Proteasome"/>
    <property type="match status" value="1"/>
</dbReference>
<comment type="function">
    <text evidence="4">Non-catalytic component of the proteasome.</text>
</comment>
<sequence length="231" mass="25990">MEGSRKRTQMPMVTGSSVIGMRCVDGVVMAADTLLSYGSLARFKDVSRFCKLSKDTVIGVGGEYSDFQSLSQILAAQMTHEFCHDDGSTLGPRSIYHMTAKFMFRHRLEVDPYWNYIVLGGMDQGKPFLGMVDLYGTNFESEVIATGFGIYMGLPLLRKAYREDITVLEATKVLTDVMRVLFYRDARSSERIQITTVTAEGVTISPPTKLDTHWEFKRFVQGSRANDDSTW</sequence>
<organism evidence="5">
    <name type="scientific">Compsopogon caeruleus</name>
    <dbReference type="NCBI Taxonomy" id="31354"/>
    <lineage>
        <taxon>Eukaryota</taxon>
        <taxon>Rhodophyta</taxon>
        <taxon>Compsopogonophyceae</taxon>
        <taxon>Compsopogonales</taxon>
        <taxon>Compsopogonaceae</taxon>
        <taxon>Compsopogon</taxon>
    </lineage>
</organism>
<dbReference type="InterPro" id="IPR001353">
    <property type="entry name" value="Proteasome_sua/b"/>
</dbReference>
<dbReference type="GO" id="GO:0019774">
    <property type="term" value="C:proteasome core complex, beta-subunit complex"/>
    <property type="evidence" value="ECO:0007669"/>
    <property type="project" value="UniProtKB-UniRule"/>
</dbReference>
<dbReference type="SUPFAM" id="SSF56235">
    <property type="entry name" value="N-terminal nucleophile aminohydrolases (Ntn hydrolases)"/>
    <property type="match status" value="1"/>
</dbReference>
<dbReference type="AlphaFoldDB" id="A0A7S1T8K4"/>
<keyword evidence="3 4" id="KW-0539">Nucleus</keyword>
<dbReference type="InterPro" id="IPR016050">
    <property type="entry name" value="Proteasome_bsu_CS"/>
</dbReference>
<keyword evidence="2 4" id="KW-0647">Proteasome</keyword>
<comment type="similarity">
    <text evidence="4">Belongs to the peptidase T1B family.</text>
</comment>
<dbReference type="PANTHER" id="PTHR32194">
    <property type="entry name" value="METALLOPROTEASE TLDD"/>
    <property type="match status" value="1"/>
</dbReference>
<accession>A0A7S1T8K4</accession>
<evidence type="ECO:0000313" key="5">
    <source>
        <dbReference type="EMBL" id="CAD9223501.1"/>
    </source>
</evidence>
<gene>
    <name evidence="5" type="ORF">CCAE0312_LOCUS763</name>
</gene>
<proteinExistence type="inferred from homology"/>
<evidence type="ECO:0000256" key="1">
    <source>
        <dbReference type="ARBA" id="ARBA00022490"/>
    </source>
</evidence>
<dbReference type="InterPro" id="IPR016295">
    <property type="entry name" value="Proteasome_beta4"/>
</dbReference>
<dbReference type="Gene3D" id="3.60.20.10">
    <property type="entry name" value="Glutamine Phosphoribosylpyrophosphate, subunit 1, domain 1"/>
    <property type="match status" value="1"/>
</dbReference>
<dbReference type="PROSITE" id="PS00854">
    <property type="entry name" value="PROTEASOME_BETA_1"/>
    <property type="match status" value="1"/>
</dbReference>
<dbReference type="InterPro" id="IPR029055">
    <property type="entry name" value="Ntn_hydrolases_N"/>
</dbReference>
<evidence type="ECO:0000256" key="3">
    <source>
        <dbReference type="ARBA" id="ARBA00023242"/>
    </source>
</evidence>
<dbReference type="GO" id="GO:0005737">
    <property type="term" value="C:cytoplasm"/>
    <property type="evidence" value="ECO:0007669"/>
    <property type="project" value="UniProtKB-SubCell"/>
</dbReference>
<dbReference type="PANTHER" id="PTHR32194:SF6">
    <property type="entry name" value="PROTEASOME SUBUNIT BETA"/>
    <property type="match status" value="1"/>
</dbReference>